<dbReference type="Gene3D" id="3.10.20.10">
    <property type="match status" value="1"/>
</dbReference>
<dbReference type="InterPro" id="IPR016193">
    <property type="entry name" value="Cytidine_deaminase-like"/>
</dbReference>
<evidence type="ECO:0000313" key="4">
    <source>
        <dbReference type="EMBL" id="HGH60210.1"/>
    </source>
</evidence>
<dbReference type="PANTHER" id="PTHR30592:SF1">
    <property type="entry name" value="SULFUR CARRIER PROTEIN FDHD"/>
    <property type="match status" value="1"/>
</dbReference>
<keyword evidence="2 3" id="KW-0501">Molybdenum cofactor biosynthesis</keyword>
<dbReference type="SUPFAM" id="SSF53927">
    <property type="entry name" value="Cytidine deaminase-like"/>
    <property type="match status" value="1"/>
</dbReference>
<dbReference type="GO" id="GO:0016783">
    <property type="term" value="F:sulfurtransferase activity"/>
    <property type="evidence" value="ECO:0007669"/>
    <property type="project" value="InterPro"/>
</dbReference>
<reference evidence="4" key="1">
    <citation type="journal article" date="2020" name="mSystems">
        <title>Genome- and Community-Level Interaction Insights into Carbon Utilization and Element Cycling Functions of Hydrothermarchaeota in Hydrothermal Sediment.</title>
        <authorList>
            <person name="Zhou Z."/>
            <person name="Liu Y."/>
            <person name="Xu W."/>
            <person name="Pan J."/>
            <person name="Luo Z.H."/>
            <person name="Li M."/>
        </authorList>
    </citation>
    <scope>NUCLEOTIDE SEQUENCE [LARGE SCALE GENOMIC DNA]</scope>
    <source>
        <strain evidence="4">SpSt-769</strain>
    </source>
</reference>
<gene>
    <name evidence="3 4" type="primary">fdhD</name>
    <name evidence="4" type="ORF">ENV54_02800</name>
</gene>
<dbReference type="InterPro" id="IPR003786">
    <property type="entry name" value="FdhD"/>
</dbReference>
<keyword evidence="4" id="KW-0808">Transferase</keyword>
<dbReference type="AlphaFoldDB" id="A0A7C4ESM3"/>
<dbReference type="HAMAP" id="MF_00187">
    <property type="entry name" value="FdhD"/>
    <property type="match status" value="1"/>
</dbReference>
<dbReference type="GO" id="GO:0097163">
    <property type="term" value="F:sulfur carrier activity"/>
    <property type="evidence" value="ECO:0007669"/>
    <property type="project" value="UniProtKB-UniRule"/>
</dbReference>
<dbReference type="PANTHER" id="PTHR30592">
    <property type="entry name" value="FORMATE DEHYDROGENASE"/>
    <property type="match status" value="1"/>
</dbReference>
<dbReference type="PIRSF" id="PIRSF015626">
    <property type="entry name" value="FdhD"/>
    <property type="match status" value="1"/>
</dbReference>
<keyword evidence="1 3" id="KW-0963">Cytoplasm</keyword>
<accession>A0A7C4ESM3</accession>
<protein>
    <recommendedName>
        <fullName evidence="3">Sulfur carrier protein FdhD</fullName>
    </recommendedName>
</protein>
<evidence type="ECO:0000256" key="3">
    <source>
        <dbReference type="HAMAP-Rule" id="MF_00187"/>
    </source>
</evidence>
<comment type="function">
    <text evidence="3">Required for formate dehydrogenase (FDH) activity. Acts as a sulfur carrier protein that transfers sulfur from IscS to the molybdenum cofactor prior to its insertion into FDH.</text>
</comment>
<comment type="similarity">
    <text evidence="3">Belongs to the FdhD family.</text>
</comment>
<evidence type="ECO:0000256" key="1">
    <source>
        <dbReference type="ARBA" id="ARBA00022490"/>
    </source>
</evidence>
<dbReference type="GO" id="GO:0005737">
    <property type="term" value="C:cytoplasm"/>
    <property type="evidence" value="ECO:0007669"/>
    <property type="project" value="UniProtKB-SubCell"/>
</dbReference>
<organism evidence="4">
    <name type="scientific">Desulfomonile tiedjei</name>
    <dbReference type="NCBI Taxonomy" id="2358"/>
    <lineage>
        <taxon>Bacteria</taxon>
        <taxon>Pseudomonadati</taxon>
        <taxon>Thermodesulfobacteriota</taxon>
        <taxon>Desulfomonilia</taxon>
        <taxon>Desulfomonilales</taxon>
        <taxon>Desulfomonilaceae</taxon>
        <taxon>Desulfomonile</taxon>
    </lineage>
</organism>
<proteinExistence type="inferred from homology"/>
<comment type="caution">
    <text evidence="4">The sequence shown here is derived from an EMBL/GenBank/DDBJ whole genome shotgun (WGS) entry which is preliminary data.</text>
</comment>
<comment type="subcellular location">
    <subcellularLocation>
        <location evidence="3">Cytoplasm</location>
    </subcellularLocation>
</comment>
<sequence>MDASHRSVQQPTEGAMEQKEKLTVDFAGARFSNGFLEPRTISLAREIPYTLFVNDREILSIAVLPTHLDDLFIGFLVSEGVLVSPEEVEDCFVDHANKLVRIYVDAPEDRIERLEGKGMLTSGCAGGLVFSVERAAADPHPKRKPLELSCLDVIARMKELDTFQGIYQITRGVHAASMATKSETLVIREDLGRHNAVDKIVGHCFMKKIDTSDKLLLSTGRITSEVLTKTARGGFPLVISRSSASALAVAMAKEFGIDVITYVRAGRFNFFGHGATRLNHHQGS</sequence>
<dbReference type="NCBIfam" id="TIGR00129">
    <property type="entry name" value="fdhD_narQ"/>
    <property type="match status" value="1"/>
</dbReference>
<comment type="caution">
    <text evidence="3">Lacks conserved residue(s) required for the propagation of feature annotation.</text>
</comment>
<feature type="active site" description="Cysteine persulfide intermediate" evidence="3">
    <location>
        <position position="124"/>
    </location>
</feature>
<dbReference type="GO" id="GO:0006777">
    <property type="term" value="P:Mo-molybdopterin cofactor biosynthetic process"/>
    <property type="evidence" value="ECO:0007669"/>
    <property type="project" value="UniProtKB-UniRule"/>
</dbReference>
<dbReference type="Pfam" id="PF02634">
    <property type="entry name" value="FdhD-NarQ"/>
    <property type="match status" value="1"/>
</dbReference>
<name>A0A7C4ESM3_9BACT</name>
<dbReference type="EMBL" id="DTGT01000088">
    <property type="protein sequence ID" value="HGH60210.1"/>
    <property type="molecule type" value="Genomic_DNA"/>
</dbReference>
<dbReference type="Gene3D" id="3.40.140.10">
    <property type="entry name" value="Cytidine Deaminase, domain 2"/>
    <property type="match status" value="1"/>
</dbReference>
<evidence type="ECO:0000256" key="2">
    <source>
        <dbReference type="ARBA" id="ARBA00023150"/>
    </source>
</evidence>